<keyword evidence="2 5" id="KW-0812">Transmembrane</keyword>
<comment type="subcellular location">
    <subcellularLocation>
        <location evidence="1 5">Cell membrane</location>
        <topology evidence="1 5">Multi-pass membrane protein</topology>
    </subcellularLocation>
</comment>
<dbReference type="Proteomes" id="UP000253570">
    <property type="component" value="Unassembled WGS sequence"/>
</dbReference>
<dbReference type="Pfam" id="PF00528">
    <property type="entry name" value="BPD_transp_1"/>
    <property type="match status" value="1"/>
</dbReference>
<evidence type="ECO:0000256" key="3">
    <source>
        <dbReference type="ARBA" id="ARBA00022989"/>
    </source>
</evidence>
<dbReference type="AlphaFoldDB" id="A0A368DN62"/>
<feature type="transmembrane region" description="Helical" evidence="5">
    <location>
        <begin position="248"/>
        <end position="265"/>
    </location>
</feature>
<evidence type="ECO:0000313" key="7">
    <source>
        <dbReference type="EMBL" id="RCL73270.1"/>
    </source>
</evidence>
<reference evidence="7 8" key="1">
    <citation type="journal article" date="2018" name="Microbiome">
        <title>Fine metagenomic profile of the Mediterranean stratified and mixed water columns revealed by assembly and recruitment.</title>
        <authorList>
            <person name="Haro-Moreno J.M."/>
            <person name="Lopez-Perez M."/>
            <person name="De La Torre J.R."/>
            <person name="Picazo A."/>
            <person name="Camacho A."/>
            <person name="Rodriguez-Valera F."/>
        </authorList>
    </citation>
    <scope>NUCLEOTIDE SEQUENCE [LARGE SCALE GENOMIC DNA]</scope>
    <source>
        <strain evidence="7">MED-G57</strain>
    </source>
</reference>
<feature type="transmembrane region" description="Helical" evidence="5">
    <location>
        <begin position="138"/>
        <end position="161"/>
    </location>
</feature>
<dbReference type="PROSITE" id="PS50928">
    <property type="entry name" value="ABC_TM1"/>
    <property type="match status" value="1"/>
</dbReference>
<dbReference type="PANTHER" id="PTHR30133:SF2">
    <property type="entry name" value="ARGININE ABC TRANSPORTER PERMEASE PROTEIN ARTQ"/>
    <property type="match status" value="1"/>
</dbReference>
<evidence type="ECO:0000256" key="4">
    <source>
        <dbReference type="ARBA" id="ARBA00023136"/>
    </source>
</evidence>
<dbReference type="InterPro" id="IPR051613">
    <property type="entry name" value="ABC_transp_permease_HisMQ"/>
</dbReference>
<evidence type="ECO:0000259" key="6">
    <source>
        <dbReference type="PROSITE" id="PS50928"/>
    </source>
</evidence>
<dbReference type="PANTHER" id="PTHR30133">
    <property type="entry name" value="CATIONIC AMINO ACID TRANSPORTER, MEMBRANE COMPONENT"/>
    <property type="match status" value="1"/>
</dbReference>
<dbReference type="Gene3D" id="1.10.3720.10">
    <property type="entry name" value="MetI-like"/>
    <property type="match status" value="1"/>
</dbReference>
<evidence type="ECO:0000256" key="1">
    <source>
        <dbReference type="ARBA" id="ARBA00004651"/>
    </source>
</evidence>
<dbReference type="CDD" id="cd06261">
    <property type="entry name" value="TM_PBP2"/>
    <property type="match status" value="1"/>
</dbReference>
<feature type="transmembrane region" description="Helical" evidence="5">
    <location>
        <begin position="205"/>
        <end position="228"/>
    </location>
</feature>
<accession>A0A368DN62</accession>
<evidence type="ECO:0000313" key="8">
    <source>
        <dbReference type="Proteomes" id="UP000253570"/>
    </source>
</evidence>
<dbReference type="EMBL" id="QOQD01000008">
    <property type="protein sequence ID" value="RCL73270.1"/>
    <property type="molecule type" value="Genomic_DNA"/>
</dbReference>
<evidence type="ECO:0000256" key="2">
    <source>
        <dbReference type="ARBA" id="ARBA00022692"/>
    </source>
</evidence>
<gene>
    <name evidence="7" type="ORF">DBW71_04035</name>
</gene>
<keyword evidence="4 5" id="KW-0472">Membrane</keyword>
<comment type="caution">
    <text evidence="7">The sequence shown here is derived from an EMBL/GenBank/DDBJ whole genome shotgun (WGS) entry which is preliminary data.</text>
</comment>
<feature type="domain" description="ABC transmembrane type-1" evidence="6">
    <location>
        <begin position="29"/>
        <end position="270"/>
    </location>
</feature>
<keyword evidence="5" id="KW-0813">Transport</keyword>
<protein>
    <submittedName>
        <fullName evidence="7">ABC transporter permease subunit</fullName>
    </submittedName>
</protein>
<dbReference type="GO" id="GO:0005886">
    <property type="term" value="C:plasma membrane"/>
    <property type="evidence" value="ECO:0007669"/>
    <property type="project" value="UniProtKB-SubCell"/>
</dbReference>
<dbReference type="InterPro" id="IPR035906">
    <property type="entry name" value="MetI-like_sf"/>
</dbReference>
<dbReference type="SUPFAM" id="SSF161098">
    <property type="entry name" value="MetI-like"/>
    <property type="match status" value="1"/>
</dbReference>
<organism evidence="7 8">
    <name type="scientific">PS1 clade bacterium</name>
    <dbReference type="NCBI Taxonomy" id="2175152"/>
    <lineage>
        <taxon>Bacteria</taxon>
        <taxon>Pseudomonadati</taxon>
        <taxon>Pseudomonadota</taxon>
        <taxon>Alphaproteobacteria</taxon>
        <taxon>PS1 clade</taxon>
    </lineage>
</organism>
<sequence length="280" mass="32008">MFEYCSDPSILATFDWFSCYLTNGKHLLFYKSFALIILLLLITAPLAILLGLLAAVGIKSTSFLLRAISKTYANIVRGIPDIIFFLFIPITIDQVIEFSRHKIKCPNVLESVWQGNDFIVCSAAKLPLNSDPQWIHDIYGFSLAILSFTIVYGAFAANTFYGAMNSVAQSQVDTGKSFGMNRRQIYFSIIFPQMWRYALPGLSNLWMLLIKSTPLLFLLGIQDIVYWARELGGSKTSIFQYPHSDWRIWYFITLLVFYLLLTKVSENIIKKISKKLYIPI</sequence>
<comment type="similarity">
    <text evidence="5">Belongs to the binding-protein-dependent transport system permease family.</text>
</comment>
<feature type="transmembrane region" description="Helical" evidence="5">
    <location>
        <begin position="75"/>
        <end position="92"/>
    </location>
</feature>
<dbReference type="GO" id="GO:0055085">
    <property type="term" value="P:transmembrane transport"/>
    <property type="evidence" value="ECO:0007669"/>
    <property type="project" value="InterPro"/>
</dbReference>
<proteinExistence type="inferred from homology"/>
<dbReference type="InterPro" id="IPR000515">
    <property type="entry name" value="MetI-like"/>
</dbReference>
<feature type="transmembrane region" description="Helical" evidence="5">
    <location>
        <begin position="33"/>
        <end position="55"/>
    </location>
</feature>
<name>A0A368DN62_9PROT</name>
<evidence type="ECO:0000256" key="5">
    <source>
        <dbReference type="RuleBase" id="RU363032"/>
    </source>
</evidence>
<keyword evidence="3 5" id="KW-1133">Transmembrane helix</keyword>